<reference evidence="5 6" key="1">
    <citation type="submission" date="2024-03" db="EMBL/GenBank/DDBJ databases">
        <authorList>
            <person name="Martinez-Hernandez J."/>
        </authorList>
    </citation>
    <scope>NUCLEOTIDE SEQUENCE [LARGE SCALE GENOMIC DNA]</scope>
</reference>
<evidence type="ECO:0000259" key="4">
    <source>
        <dbReference type="PROSITE" id="PS50104"/>
    </source>
</evidence>
<dbReference type="InterPro" id="IPR027417">
    <property type="entry name" value="P-loop_NTPase"/>
</dbReference>
<dbReference type="PANTHER" id="PTHR11017:SF559">
    <property type="entry name" value="DISEASE RESISTANCE PROTEIN CHL1"/>
    <property type="match status" value="1"/>
</dbReference>
<name>A0AAV1XB71_LUPLU</name>
<dbReference type="PANTHER" id="PTHR11017">
    <property type="entry name" value="LEUCINE-RICH REPEAT-CONTAINING PROTEIN"/>
    <property type="match status" value="1"/>
</dbReference>
<dbReference type="GO" id="GO:0007165">
    <property type="term" value="P:signal transduction"/>
    <property type="evidence" value="ECO:0007669"/>
    <property type="project" value="InterPro"/>
</dbReference>
<dbReference type="Pfam" id="PF23282">
    <property type="entry name" value="WHD_ROQ1"/>
    <property type="match status" value="1"/>
</dbReference>
<comment type="caution">
    <text evidence="5">The sequence shown here is derived from an EMBL/GenBank/DDBJ whole genome shotgun (WGS) entry which is preliminary data.</text>
</comment>
<dbReference type="Gene3D" id="3.40.50.300">
    <property type="entry name" value="P-loop containing nucleotide triphosphate hydrolases"/>
    <property type="match status" value="1"/>
</dbReference>
<dbReference type="InterPro" id="IPR002182">
    <property type="entry name" value="NB-ARC"/>
</dbReference>
<keyword evidence="1" id="KW-0433">Leucine-rich repeat</keyword>
<dbReference type="Pfam" id="PF07725">
    <property type="entry name" value="LRR_3"/>
    <property type="match status" value="1"/>
</dbReference>
<dbReference type="PRINTS" id="PR00364">
    <property type="entry name" value="DISEASERSIST"/>
</dbReference>
<dbReference type="AlphaFoldDB" id="A0AAV1XB71"/>
<evidence type="ECO:0000256" key="1">
    <source>
        <dbReference type="ARBA" id="ARBA00022614"/>
    </source>
</evidence>
<sequence>MALDEVSTKSKGKYHVFLSFRGEDTRLNFTDHLYEALVRKGIITFRDDEELERGESISQNLLDAIEESLIAIVVISKNYASSTWCLDELQKIVDCKQSLGLQVFPIFYGVDPSHVRHQSESFEQAFKDHEQKFVGDKEKVQKWRDVLKDVAKLSGWDSKNKHESKLIEEIVEQVWTKVELKLAINTDGLISIETKVNDLISHLRLELQDTHVIGIWGMGGIGKTTLADIVYNKIKSKFDFSCFLSNVREASNEGDQGLIKLQDKLLSQFKPKNMIIDTARQGKDMIKNFLHNKKVLLVLDDVNAEIQLEHLAGNQNWFGGGSRIIVTTRDKHLLTSHGLLLAVYEMRLLNNQESLLLFCEKAFNGNQPLTEYLELSKKVVEYSGGLPLALKVYGSLFHGRPIQEWEDTLIKISRVPLDDILSKLKISYDMLEDEYKTIFLCIACFFNGWPKKQVKLILENCGMHSLIGINVLMEKSLIACDEICVLRMHDLLQEMGQKIVTQESPLDPSRHQWLWSHEDIDKVLRTNTGTEKVQGIVLYERVQYDACWLPDAFSKMCNIRLLIIKCDLHLQIGIKCLSSSLKVVIWERYPLKALPLDVQLDELVYLHMNYSKIEKLWNGTHFFRKLKLIDLSYSEGLIETPDISGAPNLKELFLHGCIKLVKVHYSVGLHKKLEVMSFHRCISLESFPSKMEMCSLKYLNLNYCSKLRRLPDFDDKMECFSELHLENCTNLLSLPNTISNLKSLKIINIFGCSKVDRLPNNINENKALEELDMSYTSIREMDSSLFHLENLKRLRFRGCSGPTFKSQGKLLTSLWKCWRKRYQIINTESLMLPRFISNLSSLTILDLRDCNLKSLPEDIGHLPSLEKLDLRGNVDLSLHLASIANLSKLRILLFDGNMYGSRTLLPTHVRIYPQDSSADVSVVNGPKLWNSFKSCCNEEEHIEDCSPFLLFATSSMSINKNYPTYHINGPVLSRHDNSSAYIETVCGMGIWFGVVLFIVLEPEVSLSMPLKTNSIYITWSFESLNEDVDICTYITSTTANSNHYVMTIIMYDDVAYIQRYQSGYHHKNESNRFVNFWKNVENTQLRIEVSLEGRKMRKCWLQQLGKEDFRFESLTIPSTNL</sequence>
<dbReference type="GO" id="GO:0043531">
    <property type="term" value="F:ADP binding"/>
    <property type="evidence" value="ECO:0007669"/>
    <property type="project" value="InterPro"/>
</dbReference>
<dbReference type="InterPro" id="IPR058192">
    <property type="entry name" value="WHD_ROQ1-like"/>
</dbReference>
<dbReference type="Gene3D" id="3.80.10.10">
    <property type="entry name" value="Ribonuclease Inhibitor"/>
    <property type="match status" value="3"/>
</dbReference>
<dbReference type="InterPro" id="IPR044974">
    <property type="entry name" value="Disease_R_plants"/>
</dbReference>
<dbReference type="FunFam" id="3.40.50.10140:FF:000007">
    <property type="entry name" value="Disease resistance protein (TIR-NBS-LRR class)"/>
    <property type="match status" value="1"/>
</dbReference>
<accession>A0AAV1XB71</accession>
<evidence type="ECO:0000256" key="2">
    <source>
        <dbReference type="ARBA" id="ARBA00022737"/>
    </source>
</evidence>
<dbReference type="Gene3D" id="1.10.8.430">
    <property type="entry name" value="Helical domain of apoptotic protease-activating factors"/>
    <property type="match status" value="1"/>
</dbReference>
<evidence type="ECO:0000256" key="3">
    <source>
        <dbReference type="ARBA" id="ARBA00023027"/>
    </source>
</evidence>
<gene>
    <name evidence="5" type="ORF">LLUT_LOCUS19948</name>
</gene>
<dbReference type="SUPFAM" id="SSF52540">
    <property type="entry name" value="P-loop containing nucleoside triphosphate hydrolases"/>
    <property type="match status" value="1"/>
</dbReference>
<dbReference type="InterPro" id="IPR032675">
    <property type="entry name" value="LRR_dom_sf"/>
</dbReference>
<dbReference type="Pfam" id="PF01582">
    <property type="entry name" value="TIR"/>
    <property type="match status" value="1"/>
</dbReference>
<dbReference type="PROSITE" id="PS50104">
    <property type="entry name" value="TIR"/>
    <property type="match status" value="1"/>
</dbReference>
<dbReference type="InterPro" id="IPR042197">
    <property type="entry name" value="Apaf_helical"/>
</dbReference>
<dbReference type="Proteomes" id="UP001497480">
    <property type="component" value="Unassembled WGS sequence"/>
</dbReference>
<dbReference type="InterPro" id="IPR000157">
    <property type="entry name" value="TIR_dom"/>
</dbReference>
<dbReference type="EMBL" id="CAXHTB010000013">
    <property type="protein sequence ID" value="CAL0318888.1"/>
    <property type="molecule type" value="Genomic_DNA"/>
</dbReference>
<evidence type="ECO:0000313" key="5">
    <source>
        <dbReference type="EMBL" id="CAL0318888.1"/>
    </source>
</evidence>
<dbReference type="SUPFAM" id="SSF52058">
    <property type="entry name" value="L domain-like"/>
    <property type="match status" value="1"/>
</dbReference>
<keyword evidence="3" id="KW-0520">NAD</keyword>
<evidence type="ECO:0000313" key="6">
    <source>
        <dbReference type="Proteomes" id="UP001497480"/>
    </source>
</evidence>
<keyword evidence="2" id="KW-0677">Repeat</keyword>
<keyword evidence="6" id="KW-1185">Reference proteome</keyword>
<organism evidence="5 6">
    <name type="scientific">Lupinus luteus</name>
    <name type="common">European yellow lupine</name>
    <dbReference type="NCBI Taxonomy" id="3873"/>
    <lineage>
        <taxon>Eukaryota</taxon>
        <taxon>Viridiplantae</taxon>
        <taxon>Streptophyta</taxon>
        <taxon>Embryophyta</taxon>
        <taxon>Tracheophyta</taxon>
        <taxon>Spermatophyta</taxon>
        <taxon>Magnoliopsida</taxon>
        <taxon>eudicotyledons</taxon>
        <taxon>Gunneridae</taxon>
        <taxon>Pentapetalae</taxon>
        <taxon>rosids</taxon>
        <taxon>fabids</taxon>
        <taxon>Fabales</taxon>
        <taxon>Fabaceae</taxon>
        <taxon>Papilionoideae</taxon>
        <taxon>50 kb inversion clade</taxon>
        <taxon>genistoids sensu lato</taxon>
        <taxon>core genistoids</taxon>
        <taxon>Genisteae</taxon>
        <taxon>Lupinus</taxon>
    </lineage>
</organism>
<dbReference type="SUPFAM" id="SSF52200">
    <property type="entry name" value="Toll/Interleukin receptor TIR domain"/>
    <property type="match status" value="1"/>
</dbReference>
<dbReference type="Pfam" id="PF00931">
    <property type="entry name" value="NB-ARC"/>
    <property type="match status" value="1"/>
</dbReference>
<dbReference type="SMART" id="SM00255">
    <property type="entry name" value="TIR"/>
    <property type="match status" value="1"/>
</dbReference>
<proteinExistence type="predicted"/>
<feature type="domain" description="TIR" evidence="4">
    <location>
        <begin position="12"/>
        <end position="178"/>
    </location>
</feature>
<dbReference type="Gene3D" id="3.40.50.10140">
    <property type="entry name" value="Toll/interleukin-1 receptor homology (TIR) domain"/>
    <property type="match status" value="1"/>
</dbReference>
<dbReference type="GO" id="GO:0006952">
    <property type="term" value="P:defense response"/>
    <property type="evidence" value="ECO:0007669"/>
    <property type="project" value="InterPro"/>
</dbReference>
<dbReference type="InterPro" id="IPR035897">
    <property type="entry name" value="Toll_tir_struct_dom_sf"/>
</dbReference>
<protein>
    <recommendedName>
        <fullName evidence="4">TIR domain-containing protein</fullName>
    </recommendedName>
</protein>
<dbReference type="InterPro" id="IPR011713">
    <property type="entry name" value="Leu-rich_rpt_3"/>
</dbReference>